<dbReference type="EMBL" id="LSSM01004037">
    <property type="protein sequence ID" value="OMJ16030.1"/>
    <property type="molecule type" value="Genomic_DNA"/>
</dbReference>
<evidence type="ECO:0000313" key="2">
    <source>
        <dbReference type="Proteomes" id="UP000187429"/>
    </source>
</evidence>
<evidence type="ECO:0000313" key="1">
    <source>
        <dbReference type="EMBL" id="OMJ16030.1"/>
    </source>
</evidence>
<keyword evidence="2" id="KW-1185">Reference proteome</keyword>
<reference evidence="2" key="1">
    <citation type="submission" date="2017-01" db="EMBL/GenBank/DDBJ databases">
        <authorList>
            <person name="Wang Y."/>
            <person name="White M."/>
            <person name="Kvist S."/>
            <person name="Moncalvo J.-M."/>
        </authorList>
    </citation>
    <scope>NUCLEOTIDE SEQUENCE [LARGE SCALE GENOMIC DNA]</scope>
    <source>
        <strain evidence="2">ID-206-W2</strain>
    </source>
</reference>
<dbReference type="AlphaFoldDB" id="A0A1R1XN31"/>
<dbReference type="Proteomes" id="UP000187429">
    <property type="component" value="Unassembled WGS sequence"/>
</dbReference>
<sequence length="92" mass="10638">MDSATKLMMIAPYTANNNKKYGFCQKKFMEWRAKNNLLDIKISVTDIIRFFEAKIIKNNLKVSTIFIDRSSLLSMVKGPKKNLNDGIFKQCL</sequence>
<protein>
    <submittedName>
        <fullName evidence="1">Uncharacterized protein</fullName>
    </submittedName>
</protein>
<name>A0A1R1XN31_9FUNG</name>
<organism evidence="1 2">
    <name type="scientific">Smittium culicis</name>
    <dbReference type="NCBI Taxonomy" id="133412"/>
    <lineage>
        <taxon>Eukaryota</taxon>
        <taxon>Fungi</taxon>
        <taxon>Fungi incertae sedis</taxon>
        <taxon>Zoopagomycota</taxon>
        <taxon>Kickxellomycotina</taxon>
        <taxon>Harpellomycetes</taxon>
        <taxon>Harpellales</taxon>
        <taxon>Legeriomycetaceae</taxon>
        <taxon>Smittium</taxon>
    </lineage>
</organism>
<gene>
    <name evidence="1" type="ORF">AYI69_g7988</name>
</gene>
<comment type="caution">
    <text evidence="1">The sequence shown here is derived from an EMBL/GenBank/DDBJ whole genome shotgun (WGS) entry which is preliminary data.</text>
</comment>
<proteinExistence type="predicted"/>
<accession>A0A1R1XN31</accession>